<dbReference type="PANTHER" id="PTHR36206">
    <property type="entry name" value="ASPERCRYPTIN BIOSYNTHESIS CLUSTER-SPECIFIC TRANSCRIPTION REGULATOR ATNN-RELATED"/>
    <property type="match status" value="1"/>
</dbReference>
<comment type="caution">
    <text evidence="8">The sequence shown here is derived from an EMBL/GenBank/DDBJ whole genome shotgun (WGS) entry which is preliminary data.</text>
</comment>
<organism evidence="8 9">
    <name type="scientific">Exophiala viscosa</name>
    <dbReference type="NCBI Taxonomy" id="2486360"/>
    <lineage>
        <taxon>Eukaryota</taxon>
        <taxon>Fungi</taxon>
        <taxon>Dikarya</taxon>
        <taxon>Ascomycota</taxon>
        <taxon>Pezizomycotina</taxon>
        <taxon>Eurotiomycetes</taxon>
        <taxon>Chaetothyriomycetidae</taxon>
        <taxon>Chaetothyriales</taxon>
        <taxon>Herpotrichiellaceae</taxon>
        <taxon>Exophiala</taxon>
    </lineage>
</organism>
<dbReference type="Proteomes" id="UP001203852">
    <property type="component" value="Unassembled WGS sequence"/>
</dbReference>
<dbReference type="SUPFAM" id="SSF57701">
    <property type="entry name" value="Zn2/Cys6 DNA-binding domain"/>
    <property type="match status" value="1"/>
</dbReference>
<proteinExistence type="predicted"/>
<dbReference type="Gene3D" id="4.10.240.10">
    <property type="entry name" value="Zn(2)-C6 fungal-type DNA-binding domain"/>
    <property type="match status" value="1"/>
</dbReference>
<evidence type="ECO:0000256" key="4">
    <source>
        <dbReference type="ARBA" id="ARBA00023125"/>
    </source>
</evidence>
<dbReference type="GO" id="GO:0008270">
    <property type="term" value="F:zinc ion binding"/>
    <property type="evidence" value="ECO:0007669"/>
    <property type="project" value="InterPro"/>
</dbReference>
<name>A0AAN6E4N6_9EURO</name>
<dbReference type="InterPro" id="IPR036864">
    <property type="entry name" value="Zn2-C6_fun-type_DNA-bd_sf"/>
</dbReference>
<keyword evidence="5" id="KW-0804">Transcription</keyword>
<keyword evidence="9" id="KW-1185">Reference proteome</keyword>
<evidence type="ECO:0000256" key="1">
    <source>
        <dbReference type="ARBA" id="ARBA00022723"/>
    </source>
</evidence>
<dbReference type="PROSITE" id="PS00463">
    <property type="entry name" value="ZN2_CY6_FUNGAL_1"/>
    <property type="match status" value="1"/>
</dbReference>
<dbReference type="Pfam" id="PF00172">
    <property type="entry name" value="Zn_clus"/>
    <property type="match status" value="1"/>
</dbReference>
<evidence type="ECO:0000256" key="6">
    <source>
        <dbReference type="ARBA" id="ARBA00023242"/>
    </source>
</evidence>
<evidence type="ECO:0000256" key="3">
    <source>
        <dbReference type="ARBA" id="ARBA00023015"/>
    </source>
</evidence>
<dbReference type="GO" id="GO:0003677">
    <property type="term" value="F:DNA binding"/>
    <property type="evidence" value="ECO:0007669"/>
    <property type="project" value="UniProtKB-KW"/>
</dbReference>
<evidence type="ECO:0000313" key="8">
    <source>
        <dbReference type="EMBL" id="KAI1616580.1"/>
    </source>
</evidence>
<sequence>MPTEKVRSKRWAPKTFNGCLTCKRRRVKCDELKPSCERCIKSNIKCDGYAPPKIKLFEPTSSSSSITPSSTRPTPLSLLINQPPENRQLQSYLTTHPRPRELALNPSFGTEEEYRSFQFFLEKTADLISIYSQPYLWTVLLPQATWHQPAIKHSIIALANLHQSLSTTGTISSRANHSFIYHYNNAIRALLTDRPAVDVVLATCVIFWALENFNGSGQAASDHMKAAIKILGEWKAKGRLNDPAHDLITTYIEPAIKDGIKMVSVDLASELEDLITALSMSPQDMRILRYKCPAFNTLDVACAYLGGCLQKIFDLRSAPHNAEVVNSIHDIEARLCKWMNFFQKLTATGAVHHRRMLVVHNIGAHILLDRLKEQAEVPTEEVQPTRCRFTYIVFEIEDILKHNALATAADWTRRPLSSIFIPPVFLVATCAPKVEDRRRAINHLSILNLAEGSWNTELAAKIAEAMLDIVDQFSIPAQEVAMRHMDFSVGQEGNTLHMRWEPDSAECQNVAFSREIDMGATPQADHQDLPEVIKHFGYRFT</sequence>
<reference evidence="8" key="1">
    <citation type="journal article" date="2022" name="bioRxiv">
        <title>Deciphering the potential niche of two novel black yeast fungi from a biological soil crust based on their genomes, phenotypes, and melanin regulation.</title>
        <authorList>
            <consortium name="DOE Joint Genome Institute"/>
            <person name="Carr E.C."/>
            <person name="Barton Q."/>
            <person name="Grambo S."/>
            <person name="Sullivan M."/>
            <person name="Renfro C.M."/>
            <person name="Kuo A."/>
            <person name="Pangilinan J."/>
            <person name="Lipzen A."/>
            <person name="Keymanesh K."/>
            <person name="Savage E."/>
            <person name="Barry K."/>
            <person name="Grigoriev I.V."/>
            <person name="Riekhof W.R."/>
            <person name="Harris S.S."/>
        </authorList>
    </citation>
    <scope>NUCLEOTIDE SEQUENCE</scope>
    <source>
        <strain evidence="8">JF 03-4F</strain>
    </source>
</reference>
<keyword evidence="2" id="KW-0862">Zinc</keyword>
<dbReference type="PROSITE" id="PS50048">
    <property type="entry name" value="ZN2_CY6_FUNGAL_2"/>
    <property type="match status" value="1"/>
</dbReference>
<keyword evidence="3" id="KW-0805">Transcription regulation</keyword>
<dbReference type="InterPro" id="IPR052360">
    <property type="entry name" value="Transcr_Regulatory_Proteins"/>
</dbReference>
<evidence type="ECO:0000259" key="7">
    <source>
        <dbReference type="PROSITE" id="PS50048"/>
    </source>
</evidence>
<dbReference type="InterPro" id="IPR001138">
    <property type="entry name" value="Zn2Cys6_DnaBD"/>
</dbReference>
<dbReference type="SMART" id="SM00066">
    <property type="entry name" value="GAL4"/>
    <property type="match status" value="1"/>
</dbReference>
<evidence type="ECO:0000256" key="2">
    <source>
        <dbReference type="ARBA" id="ARBA00022833"/>
    </source>
</evidence>
<feature type="domain" description="Zn(2)-C6 fungal-type" evidence="7">
    <location>
        <begin position="18"/>
        <end position="46"/>
    </location>
</feature>
<dbReference type="CDD" id="cd00067">
    <property type="entry name" value="GAL4"/>
    <property type="match status" value="1"/>
</dbReference>
<accession>A0AAN6E4N6</accession>
<dbReference type="GO" id="GO:0000981">
    <property type="term" value="F:DNA-binding transcription factor activity, RNA polymerase II-specific"/>
    <property type="evidence" value="ECO:0007669"/>
    <property type="project" value="InterPro"/>
</dbReference>
<protein>
    <recommendedName>
        <fullName evidence="7">Zn(2)-C6 fungal-type domain-containing protein</fullName>
    </recommendedName>
</protein>
<dbReference type="AlphaFoldDB" id="A0AAN6E4N6"/>
<evidence type="ECO:0000256" key="5">
    <source>
        <dbReference type="ARBA" id="ARBA00023163"/>
    </source>
</evidence>
<gene>
    <name evidence="8" type="ORF">EDD36DRAFT_461458</name>
</gene>
<keyword evidence="6" id="KW-0539">Nucleus</keyword>
<evidence type="ECO:0000313" key="9">
    <source>
        <dbReference type="Proteomes" id="UP001203852"/>
    </source>
</evidence>
<keyword evidence="1" id="KW-0479">Metal-binding</keyword>
<keyword evidence="4" id="KW-0238">DNA-binding</keyword>
<dbReference type="PANTHER" id="PTHR36206:SF13">
    <property type="entry name" value="TRANSCRIPTIONAL REGULATORY PROTEIN MOC3"/>
    <property type="match status" value="1"/>
</dbReference>
<dbReference type="EMBL" id="MU404351">
    <property type="protein sequence ID" value="KAI1616580.1"/>
    <property type="molecule type" value="Genomic_DNA"/>
</dbReference>